<dbReference type="EMBL" id="JAMKFB020000017">
    <property type="protein sequence ID" value="KAL0170788.1"/>
    <property type="molecule type" value="Genomic_DNA"/>
</dbReference>
<proteinExistence type="predicted"/>
<evidence type="ECO:0000313" key="2">
    <source>
        <dbReference type="Proteomes" id="UP001529510"/>
    </source>
</evidence>
<dbReference type="Proteomes" id="UP001529510">
    <property type="component" value="Unassembled WGS sequence"/>
</dbReference>
<protein>
    <submittedName>
        <fullName evidence="1">Uncharacterized protein</fullName>
    </submittedName>
</protein>
<reference evidence="1 2" key="1">
    <citation type="submission" date="2024-05" db="EMBL/GenBank/DDBJ databases">
        <title>Genome sequencing and assembly of Indian major carp, Cirrhinus mrigala (Hamilton, 1822).</title>
        <authorList>
            <person name="Mohindra V."/>
            <person name="Chowdhury L.M."/>
            <person name="Lal K."/>
            <person name="Jena J.K."/>
        </authorList>
    </citation>
    <scope>NUCLEOTIDE SEQUENCE [LARGE SCALE GENOMIC DNA]</scope>
    <source>
        <strain evidence="1">CM1030</strain>
        <tissue evidence="1">Blood</tissue>
    </source>
</reference>
<accession>A0ABD0P9M5</accession>
<gene>
    <name evidence="1" type="ORF">M9458_035384</name>
</gene>
<name>A0ABD0P9M5_CIRMR</name>
<dbReference type="AlphaFoldDB" id="A0ABD0P9M5"/>
<evidence type="ECO:0000313" key="1">
    <source>
        <dbReference type="EMBL" id="KAL0170788.1"/>
    </source>
</evidence>
<sequence>MKGMQVLEVSALYWGPDDQGGSSRSLATWLQDPAKDEAKDVGLPSCLDPVQTGETITTI</sequence>
<feature type="non-terminal residue" evidence="1">
    <location>
        <position position="59"/>
    </location>
</feature>
<keyword evidence="2" id="KW-1185">Reference proteome</keyword>
<organism evidence="1 2">
    <name type="scientific">Cirrhinus mrigala</name>
    <name type="common">Mrigala</name>
    <dbReference type="NCBI Taxonomy" id="683832"/>
    <lineage>
        <taxon>Eukaryota</taxon>
        <taxon>Metazoa</taxon>
        <taxon>Chordata</taxon>
        <taxon>Craniata</taxon>
        <taxon>Vertebrata</taxon>
        <taxon>Euteleostomi</taxon>
        <taxon>Actinopterygii</taxon>
        <taxon>Neopterygii</taxon>
        <taxon>Teleostei</taxon>
        <taxon>Ostariophysi</taxon>
        <taxon>Cypriniformes</taxon>
        <taxon>Cyprinidae</taxon>
        <taxon>Labeoninae</taxon>
        <taxon>Labeonini</taxon>
        <taxon>Cirrhinus</taxon>
    </lineage>
</organism>
<comment type="caution">
    <text evidence="1">The sequence shown here is derived from an EMBL/GenBank/DDBJ whole genome shotgun (WGS) entry which is preliminary data.</text>
</comment>